<dbReference type="GO" id="GO:0006457">
    <property type="term" value="P:protein folding"/>
    <property type="evidence" value="ECO:0007669"/>
    <property type="project" value="InterPro"/>
</dbReference>
<comment type="catalytic activity">
    <reaction evidence="1 4">
        <text>[protein]-peptidylproline (omega=180) = [protein]-peptidylproline (omega=0)</text>
        <dbReference type="Rhea" id="RHEA:16237"/>
        <dbReference type="Rhea" id="RHEA-COMP:10747"/>
        <dbReference type="Rhea" id="RHEA-COMP:10748"/>
        <dbReference type="ChEBI" id="CHEBI:83833"/>
        <dbReference type="ChEBI" id="CHEBI:83834"/>
        <dbReference type="EC" id="5.2.1.8"/>
    </reaction>
</comment>
<evidence type="ECO:0000313" key="6">
    <source>
        <dbReference type="EMBL" id="OEU13098.1"/>
    </source>
</evidence>
<dbReference type="PIRSF" id="PIRSF001467">
    <property type="entry name" value="Peptidylpro_ismrse"/>
    <property type="match status" value="1"/>
</dbReference>
<name>A0A1E7F4I6_9STRA</name>
<sequence length="175" mass="19489">MVKRAFMKIRVDEDQFGQLDLILNDDDVPKTVQNFVHFLEQSNDNKTPAGKGGYLNSIFHRIIHGFMAQGGDFLNGDGTGSTSIYNGGNSFADENFIHRHNRPGTLSMANSGKDTNGSQFFITFRPTPHLDNKHVVFGHVDLTTTSSKAFFKVLENIRTDKNDRPVTPVQIVDCG</sequence>
<reference evidence="6 7" key="1">
    <citation type="submission" date="2016-09" db="EMBL/GenBank/DDBJ databases">
        <title>Extensive genetic diversity and differential bi-allelic expression allows diatom success in the polar Southern Ocean.</title>
        <authorList>
            <consortium name="DOE Joint Genome Institute"/>
            <person name="Mock T."/>
            <person name="Otillar R.P."/>
            <person name="Strauss J."/>
            <person name="Dupont C."/>
            <person name="Frickenhaus S."/>
            <person name="Maumus F."/>
            <person name="Mcmullan M."/>
            <person name="Sanges R."/>
            <person name="Schmutz J."/>
            <person name="Toseland A."/>
            <person name="Valas R."/>
            <person name="Veluchamy A."/>
            <person name="Ward B.J."/>
            <person name="Allen A."/>
            <person name="Barry K."/>
            <person name="Falciatore A."/>
            <person name="Ferrante M."/>
            <person name="Fortunato A.E."/>
            <person name="Gloeckner G."/>
            <person name="Gruber A."/>
            <person name="Hipkin R."/>
            <person name="Janech M."/>
            <person name="Kroth P."/>
            <person name="Leese F."/>
            <person name="Lindquist E."/>
            <person name="Lyon B.R."/>
            <person name="Martin J."/>
            <person name="Mayer C."/>
            <person name="Parker M."/>
            <person name="Quesneville H."/>
            <person name="Raymond J."/>
            <person name="Uhlig C."/>
            <person name="Valentin K.U."/>
            <person name="Worden A.Z."/>
            <person name="Armbrust E.V."/>
            <person name="Bowler C."/>
            <person name="Green B."/>
            <person name="Moulton V."/>
            <person name="Van Oosterhout C."/>
            <person name="Grigoriev I."/>
        </authorList>
    </citation>
    <scope>NUCLEOTIDE SEQUENCE [LARGE SCALE GENOMIC DNA]</scope>
    <source>
        <strain evidence="6 7">CCMP1102</strain>
    </source>
</reference>
<dbReference type="GO" id="GO:0016018">
    <property type="term" value="F:cyclosporin A binding"/>
    <property type="evidence" value="ECO:0007669"/>
    <property type="project" value="TreeGrafter"/>
</dbReference>
<evidence type="ECO:0000256" key="4">
    <source>
        <dbReference type="RuleBase" id="RU363019"/>
    </source>
</evidence>
<evidence type="ECO:0000259" key="5">
    <source>
        <dbReference type="PROSITE" id="PS50072"/>
    </source>
</evidence>
<evidence type="ECO:0000256" key="3">
    <source>
        <dbReference type="ARBA" id="ARBA00023235"/>
    </source>
</evidence>
<dbReference type="Gene3D" id="2.40.100.10">
    <property type="entry name" value="Cyclophilin-like"/>
    <property type="match status" value="1"/>
</dbReference>
<keyword evidence="3 4" id="KW-0413">Isomerase</keyword>
<dbReference type="InterPro" id="IPR002130">
    <property type="entry name" value="Cyclophilin-type_PPIase_dom"/>
</dbReference>
<dbReference type="EMBL" id="KV784363">
    <property type="protein sequence ID" value="OEU13098.1"/>
    <property type="molecule type" value="Genomic_DNA"/>
</dbReference>
<dbReference type="KEGG" id="fcy:FRACYDRAFT_190920"/>
<dbReference type="PRINTS" id="PR00153">
    <property type="entry name" value="CSAPPISMRASE"/>
</dbReference>
<accession>A0A1E7F4I6</accession>
<dbReference type="InterPro" id="IPR029000">
    <property type="entry name" value="Cyclophilin-like_dom_sf"/>
</dbReference>
<dbReference type="FunFam" id="2.40.100.10:FF:000025">
    <property type="entry name" value="Peptidyl-prolyl cis-trans isomerase CYP19-2"/>
    <property type="match status" value="1"/>
</dbReference>
<comment type="similarity">
    <text evidence="4">Belongs to the cyclophilin-type PPIase family.</text>
</comment>
<protein>
    <recommendedName>
        <fullName evidence="4">Peptidyl-prolyl cis-trans isomerase</fullName>
        <shortName evidence="4">PPIase</shortName>
        <ecNumber evidence="4">5.2.1.8</ecNumber>
    </recommendedName>
</protein>
<dbReference type="EC" id="5.2.1.8" evidence="4"/>
<proteinExistence type="inferred from homology"/>
<dbReference type="InterPro" id="IPR020892">
    <property type="entry name" value="Cyclophilin-type_PPIase_CS"/>
</dbReference>
<evidence type="ECO:0000256" key="1">
    <source>
        <dbReference type="ARBA" id="ARBA00000971"/>
    </source>
</evidence>
<evidence type="ECO:0000313" key="7">
    <source>
        <dbReference type="Proteomes" id="UP000095751"/>
    </source>
</evidence>
<feature type="domain" description="PPIase cyclophilin-type" evidence="5">
    <location>
        <begin position="6"/>
        <end position="175"/>
    </location>
</feature>
<dbReference type="PROSITE" id="PS00170">
    <property type="entry name" value="CSA_PPIASE_1"/>
    <property type="match status" value="1"/>
</dbReference>
<dbReference type="AlphaFoldDB" id="A0A1E7F4I6"/>
<keyword evidence="7" id="KW-1185">Reference proteome</keyword>
<dbReference type="PROSITE" id="PS50072">
    <property type="entry name" value="CSA_PPIASE_2"/>
    <property type="match status" value="1"/>
</dbReference>
<keyword evidence="2 4" id="KW-0697">Rotamase</keyword>
<evidence type="ECO:0000256" key="2">
    <source>
        <dbReference type="ARBA" id="ARBA00023110"/>
    </source>
</evidence>
<organism evidence="6 7">
    <name type="scientific">Fragilariopsis cylindrus CCMP1102</name>
    <dbReference type="NCBI Taxonomy" id="635003"/>
    <lineage>
        <taxon>Eukaryota</taxon>
        <taxon>Sar</taxon>
        <taxon>Stramenopiles</taxon>
        <taxon>Ochrophyta</taxon>
        <taxon>Bacillariophyta</taxon>
        <taxon>Bacillariophyceae</taxon>
        <taxon>Bacillariophycidae</taxon>
        <taxon>Bacillariales</taxon>
        <taxon>Bacillariaceae</taxon>
        <taxon>Fragilariopsis</taxon>
    </lineage>
</organism>
<dbReference type="PANTHER" id="PTHR11071:SF561">
    <property type="entry name" value="PEPTIDYL-PROLYL CIS-TRANS ISOMERASE D-RELATED"/>
    <property type="match status" value="1"/>
</dbReference>
<dbReference type="GO" id="GO:0005737">
    <property type="term" value="C:cytoplasm"/>
    <property type="evidence" value="ECO:0007669"/>
    <property type="project" value="TreeGrafter"/>
</dbReference>
<dbReference type="SUPFAM" id="SSF50891">
    <property type="entry name" value="Cyclophilin-like"/>
    <property type="match status" value="1"/>
</dbReference>
<dbReference type="GO" id="GO:0003755">
    <property type="term" value="F:peptidyl-prolyl cis-trans isomerase activity"/>
    <property type="evidence" value="ECO:0007669"/>
    <property type="project" value="UniProtKB-UniRule"/>
</dbReference>
<dbReference type="PANTHER" id="PTHR11071">
    <property type="entry name" value="PEPTIDYL-PROLYL CIS-TRANS ISOMERASE"/>
    <property type="match status" value="1"/>
</dbReference>
<dbReference type="InParanoid" id="A0A1E7F4I6"/>
<dbReference type="InterPro" id="IPR024936">
    <property type="entry name" value="Cyclophilin-type_PPIase"/>
</dbReference>
<dbReference type="Pfam" id="PF00160">
    <property type="entry name" value="Pro_isomerase"/>
    <property type="match status" value="1"/>
</dbReference>
<comment type="function">
    <text evidence="4">PPIases accelerate the folding of proteins. It catalyzes the cis-trans isomerization of proline imidic peptide bonds in oligopeptides.</text>
</comment>
<dbReference type="OrthoDB" id="199717at2759"/>
<feature type="non-terminal residue" evidence="6">
    <location>
        <position position="175"/>
    </location>
</feature>
<gene>
    <name evidence="6" type="ORF">FRACYDRAFT_190920</name>
</gene>
<dbReference type="Proteomes" id="UP000095751">
    <property type="component" value="Unassembled WGS sequence"/>
</dbReference>